<gene>
    <name evidence="2" type="ORF">Fcan01_21617</name>
</gene>
<dbReference type="InterPro" id="IPR036865">
    <property type="entry name" value="CRAL-TRIO_dom_sf"/>
</dbReference>
<dbReference type="GO" id="GO:0016020">
    <property type="term" value="C:membrane"/>
    <property type="evidence" value="ECO:0007669"/>
    <property type="project" value="TreeGrafter"/>
</dbReference>
<dbReference type="EMBL" id="LNIX01000021">
    <property type="protein sequence ID" value="OXA43739.1"/>
    <property type="molecule type" value="Genomic_DNA"/>
</dbReference>
<dbReference type="CDD" id="cd00170">
    <property type="entry name" value="SEC14"/>
    <property type="match status" value="1"/>
</dbReference>
<proteinExistence type="predicted"/>
<protein>
    <submittedName>
        <fullName evidence="2">Retinaldehyde-binding protein 1</fullName>
    </submittedName>
</protein>
<name>A0A226DEY7_FOLCA</name>
<evidence type="ECO:0000313" key="3">
    <source>
        <dbReference type="Proteomes" id="UP000198287"/>
    </source>
</evidence>
<evidence type="ECO:0000313" key="2">
    <source>
        <dbReference type="EMBL" id="OXA43739.1"/>
    </source>
</evidence>
<feature type="domain" description="CRAL-TRIO" evidence="1">
    <location>
        <begin position="132"/>
        <end position="297"/>
    </location>
</feature>
<comment type="caution">
    <text evidence="2">The sequence shown here is derived from an EMBL/GenBank/DDBJ whole genome shotgun (WGS) entry which is preliminary data.</text>
</comment>
<dbReference type="SMART" id="SM00516">
    <property type="entry name" value="SEC14"/>
    <property type="match status" value="1"/>
</dbReference>
<dbReference type="SUPFAM" id="SSF52087">
    <property type="entry name" value="CRAL/TRIO domain"/>
    <property type="match status" value="1"/>
</dbReference>
<dbReference type="PROSITE" id="PS50191">
    <property type="entry name" value="CRAL_TRIO"/>
    <property type="match status" value="1"/>
</dbReference>
<dbReference type="Gene3D" id="1.10.8.20">
    <property type="entry name" value="N-terminal domain of phosphatidylinositol transfer protein sec14p"/>
    <property type="match status" value="1"/>
</dbReference>
<dbReference type="GO" id="GO:1902936">
    <property type="term" value="F:phosphatidylinositol bisphosphate binding"/>
    <property type="evidence" value="ECO:0007669"/>
    <property type="project" value="TreeGrafter"/>
</dbReference>
<dbReference type="PANTHER" id="PTHR10174:SF130">
    <property type="entry name" value="ALPHA-TOCOPHEROL TRANSFER PROTEIN-LIKE"/>
    <property type="match status" value="1"/>
</dbReference>
<dbReference type="Gene3D" id="1.20.5.1200">
    <property type="entry name" value="Alpha-tocopherol transfer"/>
    <property type="match status" value="1"/>
</dbReference>
<dbReference type="SUPFAM" id="SSF46938">
    <property type="entry name" value="CRAL/TRIO N-terminal domain"/>
    <property type="match status" value="1"/>
</dbReference>
<dbReference type="PANTHER" id="PTHR10174">
    <property type="entry name" value="ALPHA-TOCOPHEROL TRANSFER PROTEIN-RELATED"/>
    <property type="match status" value="1"/>
</dbReference>
<dbReference type="InterPro" id="IPR001251">
    <property type="entry name" value="CRAL-TRIO_dom"/>
</dbReference>
<dbReference type="Pfam" id="PF00650">
    <property type="entry name" value="CRAL_TRIO"/>
    <property type="match status" value="1"/>
</dbReference>
<dbReference type="OMA" id="RESWVNE"/>
<accession>A0A226DEY7</accession>
<dbReference type="SMART" id="SM01100">
    <property type="entry name" value="CRAL_TRIO_N"/>
    <property type="match status" value="1"/>
</dbReference>
<dbReference type="InterPro" id="IPR036273">
    <property type="entry name" value="CRAL/TRIO_N_dom_sf"/>
</dbReference>
<dbReference type="InterPro" id="IPR011074">
    <property type="entry name" value="CRAL/TRIO_N_dom"/>
</dbReference>
<evidence type="ECO:0000259" key="1">
    <source>
        <dbReference type="PROSITE" id="PS50191"/>
    </source>
</evidence>
<organism evidence="2 3">
    <name type="scientific">Folsomia candida</name>
    <name type="common">Springtail</name>
    <dbReference type="NCBI Taxonomy" id="158441"/>
    <lineage>
        <taxon>Eukaryota</taxon>
        <taxon>Metazoa</taxon>
        <taxon>Ecdysozoa</taxon>
        <taxon>Arthropoda</taxon>
        <taxon>Hexapoda</taxon>
        <taxon>Collembola</taxon>
        <taxon>Entomobryomorpha</taxon>
        <taxon>Isotomoidea</taxon>
        <taxon>Isotomidae</taxon>
        <taxon>Proisotominae</taxon>
        <taxon>Folsomia</taxon>
    </lineage>
</organism>
<sequence length="335" mass="38320">MCTKICLILSIIHDEWMSTTGVNSQVFYILEGTLFKMTLGPEPPAVTPSLQRLRSKAKHEIGEIDDLIPEQIAAIRTVLSEESLVNVPPKQFDPFLLRCLRARKFDIHRAAKTYKKFCYMNYNLSEITDYLLPSTYNGLIHSKFISILKSVDASGRQIVFIQVHKWHHAKHTLDEALGTLFMYIDQALDSVDTQLNGIVVLVDFKGFGFGHARQVTPAKVQAVVNMVQDSYPARFKEFHFYNHPTLFNMVFALAKPFLKEKIRKRIFFHGHDLASVHRSINPALLPACMGGALPDNAFIDEEALALLLKKDDYFNDMKENFLPILQEPEYPDYIK</sequence>
<dbReference type="OrthoDB" id="75724at2759"/>
<dbReference type="AlphaFoldDB" id="A0A226DEY7"/>
<dbReference type="Gene3D" id="3.40.525.10">
    <property type="entry name" value="CRAL-TRIO lipid binding domain"/>
    <property type="match status" value="1"/>
</dbReference>
<dbReference type="Proteomes" id="UP000198287">
    <property type="component" value="Unassembled WGS sequence"/>
</dbReference>
<keyword evidence="3" id="KW-1185">Reference proteome</keyword>
<dbReference type="PRINTS" id="PR00180">
    <property type="entry name" value="CRETINALDHBP"/>
</dbReference>
<reference evidence="2 3" key="1">
    <citation type="submission" date="2015-12" db="EMBL/GenBank/DDBJ databases">
        <title>The genome of Folsomia candida.</title>
        <authorList>
            <person name="Faddeeva A."/>
            <person name="Derks M.F."/>
            <person name="Anvar Y."/>
            <person name="Smit S."/>
            <person name="Van Straalen N."/>
            <person name="Roelofs D."/>
        </authorList>
    </citation>
    <scope>NUCLEOTIDE SEQUENCE [LARGE SCALE GENOMIC DNA]</scope>
    <source>
        <strain evidence="2 3">VU population</strain>
        <tissue evidence="2">Whole body</tissue>
    </source>
</reference>